<dbReference type="InterPro" id="IPR002052">
    <property type="entry name" value="DNA_methylase_N6_adenine_CS"/>
</dbReference>
<keyword evidence="4" id="KW-0808">Transferase</keyword>
<gene>
    <name evidence="5" type="ORF">ACHAWO_004608</name>
</gene>
<keyword evidence="3" id="KW-0489">Methyltransferase</keyword>
<organism evidence="5 6">
    <name type="scientific">Cyclotella atomus</name>
    <dbReference type="NCBI Taxonomy" id="382360"/>
    <lineage>
        <taxon>Eukaryota</taxon>
        <taxon>Sar</taxon>
        <taxon>Stramenopiles</taxon>
        <taxon>Ochrophyta</taxon>
        <taxon>Bacillariophyta</taxon>
        <taxon>Coscinodiscophyceae</taxon>
        <taxon>Thalassiosirophycidae</taxon>
        <taxon>Stephanodiscales</taxon>
        <taxon>Stephanodiscaceae</taxon>
        <taxon>Cyclotella</taxon>
    </lineage>
</organism>
<keyword evidence="6" id="KW-1185">Reference proteome</keyword>
<comment type="subcellular location">
    <subcellularLocation>
        <location evidence="1">Cytoplasm</location>
    </subcellularLocation>
</comment>
<proteinExistence type="predicted"/>
<dbReference type="GO" id="GO:0032259">
    <property type="term" value="P:methylation"/>
    <property type="evidence" value="ECO:0007669"/>
    <property type="project" value="UniProtKB-KW"/>
</dbReference>
<protein>
    <submittedName>
        <fullName evidence="5">Uncharacterized protein</fullName>
    </submittedName>
</protein>
<sequence length="175" mass="20160">MNKPAELAGVVEDQRFEQFFYDESTAKQLYQLVKLYERPLLMCNPTLAVLADRDNQEYKLLDRDTRFGFLEGYEEFSLTEPHLIKDYEFDSVFIDPPFTSITPEQVAKCLRSIAADGCPLWVAYNSRREEQLLSALNELDCPNLVPKWKLSYKEGVSESTQDAIWLYGPADLIAS</sequence>
<accession>A0ABD3PP11</accession>
<comment type="caution">
    <text evidence="5">The sequence shown here is derived from an EMBL/GenBank/DDBJ whole genome shotgun (WGS) entry which is preliminary data.</text>
</comment>
<dbReference type="GO" id="GO:0005737">
    <property type="term" value="C:cytoplasm"/>
    <property type="evidence" value="ECO:0007669"/>
    <property type="project" value="UniProtKB-SubCell"/>
</dbReference>
<reference evidence="5 6" key="1">
    <citation type="submission" date="2024-10" db="EMBL/GenBank/DDBJ databases">
        <title>Updated reference genomes for cyclostephanoid diatoms.</title>
        <authorList>
            <person name="Roberts W.R."/>
            <person name="Alverson A.J."/>
        </authorList>
    </citation>
    <scope>NUCLEOTIDE SEQUENCE [LARGE SCALE GENOMIC DNA]</scope>
    <source>
        <strain evidence="5 6">AJA010-31</strain>
    </source>
</reference>
<dbReference type="PROSITE" id="PS00092">
    <property type="entry name" value="N6_MTASE"/>
    <property type="match status" value="1"/>
</dbReference>
<dbReference type="GO" id="GO:0008168">
    <property type="term" value="F:methyltransferase activity"/>
    <property type="evidence" value="ECO:0007669"/>
    <property type="project" value="UniProtKB-KW"/>
</dbReference>
<dbReference type="EMBL" id="JALLPJ020000539">
    <property type="protein sequence ID" value="KAL3789051.1"/>
    <property type="molecule type" value="Genomic_DNA"/>
</dbReference>
<dbReference type="AlphaFoldDB" id="A0ABD3PP11"/>
<evidence type="ECO:0000256" key="4">
    <source>
        <dbReference type="ARBA" id="ARBA00022679"/>
    </source>
</evidence>
<name>A0ABD3PP11_9STRA</name>
<evidence type="ECO:0000256" key="3">
    <source>
        <dbReference type="ARBA" id="ARBA00022603"/>
    </source>
</evidence>
<dbReference type="InterPro" id="IPR041370">
    <property type="entry name" value="Mlase_EEF1AKMT1/ZCCHC4"/>
</dbReference>
<evidence type="ECO:0000256" key="1">
    <source>
        <dbReference type="ARBA" id="ARBA00004496"/>
    </source>
</evidence>
<dbReference type="Pfam" id="PF10237">
    <property type="entry name" value="N6-adenineMlase"/>
    <property type="match status" value="1"/>
</dbReference>
<evidence type="ECO:0000256" key="2">
    <source>
        <dbReference type="ARBA" id="ARBA00022490"/>
    </source>
</evidence>
<evidence type="ECO:0000313" key="5">
    <source>
        <dbReference type="EMBL" id="KAL3789051.1"/>
    </source>
</evidence>
<evidence type="ECO:0000313" key="6">
    <source>
        <dbReference type="Proteomes" id="UP001530400"/>
    </source>
</evidence>
<keyword evidence="2" id="KW-0963">Cytoplasm</keyword>
<dbReference type="Proteomes" id="UP001530400">
    <property type="component" value="Unassembled WGS sequence"/>
</dbReference>